<feature type="compositionally biased region" description="Polar residues" evidence="1">
    <location>
        <begin position="185"/>
        <end position="201"/>
    </location>
</feature>
<feature type="non-terminal residue" evidence="2">
    <location>
        <position position="1"/>
    </location>
</feature>
<evidence type="ECO:0000256" key="1">
    <source>
        <dbReference type="SAM" id="MobiDB-lite"/>
    </source>
</evidence>
<name>A0ABQ5CXQ4_9ASTR</name>
<organism evidence="2 3">
    <name type="scientific">Tanacetum coccineum</name>
    <dbReference type="NCBI Taxonomy" id="301880"/>
    <lineage>
        <taxon>Eukaryota</taxon>
        <taxon>Viridiplantae</taxon>
        <taxon>Streptophyta</taxon>
        <taxon>Embryophyta</taxon>
        <taxon>Tracheophyta</taxon>
        <taxon>Spermatophyta</taxon>
        <taxon>Magnoliopsida</taxon>
        <taxon>eudicotyledons</taxon>
        <taxon>Gunneridae</taxon>
        <taxon>Pentapetalae</taxon>
        <taxon>asterids</taxon>
        <taxon>campanulids</taxon>
        <taxon>Asterales</taxon>
        <taxon>Asteraceae</taxon>
        <taxon>Asteroideae</taxon>
        <taxon>Anthemideae</taxon>
        <taxon>Anthemidinae</taxon>
        <taxon>Tanacetum</taxon>
    </lineage>
</organism>
<dbReference type="EMBL" id="BQNB010014561">
    <property type="protein sequence ID" value="GJT29654.1"/>
    <property type="molecule type" value="Genomic_DNA"/>
</dbReference>
<comment type="caution">
    <text evidence="2">The sequence shown here is derived from an EMBL/GenBank/DDBJ whole genome shotgun (WGS) entry which is preliminary data.</text>
</comment>
<accession>A0ABQ5CXQ4</accession>
<proteinExistence type="predicted"/>
<evidence type="ECO:0000313" key="2">
    <source>
        <dbReference type="EMBL" id="GJT29654.1"/>
    </source>
</evidence>
<sequence length="201" mass="22599">LNVGSFNIPYLLARYLRRFIAERKSRDHISGGQFVARLAEHFGLLSAEILGGLMVISPELPIIGMAELVRLQISEDALVVDEGGQVVPAPMQAPQQLPPPLVAARTIPHRLGRHEEEVQGLRRDVRSLRGLMERPITDQGRFSTWMISFMAQLMEASGQTYQAFDGTFQRSSPRIFHRRTRQRTGEASTSTAQQDPQQPDR</sequence>
<keyword evidence="3" id="KW-1185">Reference proteome</keyword>
<gene>
    <name evidence="2" type="ORF">Tco_0909929</name>
</gene>
<protein>
    <submittedName>
        <fullName evidence="2">Uncharacterized protein</fullName>
    </submittedName>
</protein>
<reference evidence="2" key="1">
    <citation type="journal article" date="2022" name="Int. J. Mol. Sci.">
        <title>Draft Genome of Tanacetum Coccineum: Genomic Comparison of Closely Related Tanacetum-Family Plants.</title>
        <authorList>
            <person name="Yamashiro T."/>
            <person name="Shiraishi A."/>
            <person name="Nakayama K."/>
            <person name="Satake H."/>
        </authorList>
    </citation>
    <scope>NUCLEOTIDE SEQUENCE</scope>
</reference>
<evidence type="ECO:0000313" key="3">
    <source>
        <dbReference type="Proteomes" id="UP001151760"/>
    </source>
</evidence>
<reference evidence="2" key="2">
    <citation type="submission" date="2022-01" db="EMBL/GenBank/DDBJ databases">
        <authorList>
            <person name="Yamashiro T."/>
            <person name="Shiraishi A."/>
            <person name="Satake H."/>
            <person name="Nakayama K."/>
        </authorList>
    </citation>
    <scope>NUCLEOTIDE SEQUENCE</scope>
</reference>
<feature type="region of interest" description="Disordered" evidence="1">
    <location>
        <begin position="166"/>
        <end position="201"/>
    </location>
</feature>
<dbReference type="Proteomes" id="UP001151760">
    <property type="component" value="Unassembled WGS sequence"/>
</dbReference>